<gene>
    <name evidence="2" type="ORF">A4U43_C07F20190</name>
</gene>
<sequence>MWTPLAEPQERQLARPTKRLRQDLASGEAATACEQVVDVLTRSARLATSVAPAEKTKKVPHKISRGGPGRAAEGGEAEVIHLYEGSLAQEEGEEAYCEARVKIEAYIEEEGASIDPAESAHRWGKEPIEEETFPIGGSPLRAHHQPCCHLDVRGSVLESRMAQIRAMEQFWLPRDVEILENVPNVDLHKALQSYLVCKTFVEQELFGRMEKIRTSYLKLQEEVEARQANMGGDLKEALKELSAKEQELGDW</sequence>
<dbReference type="Gramene" id="ONK63911">
    <property type="protein sequence ID" value="ONK63911"/>
    <property type="gene ID" value="A4U43_C07F20190"/>
</dbReference>
<keyword evidence="3" id="KW-1185">Reference proteome</keyword>
<dbReference type="Proteomes" id="UP000243459">
    <property type="component" value="Chromosome 7"/>
</dbReference>
<evidence type="ECO:0000313" key="2">
    <source>
        <dbReference type="EMBL" id="ONK63911.1"/>
    </source>
</evidence>
<feature type="region of interest" description="Disordered" evidence="1">
    <location>
        <begin position="1"/>
        <end position="28"/>
    </location>
</feature>
<evidence type="ECO:0000256" key="1">
    <source>
        <dbReference type="SAM" id="MobiDB-lite"/>
    </source>
</evidence>
<feature type="region of interest" description="Disordered" evidence="1">
    <location>
        <begin position="51"/>
        <end position="72"/>
    </location>
</feature>
<name>A0A5P1EGT7_ASPOF</name>
<dbReference type="EMBL" id="CM007387">
    <property type="protein sequence ID" value="ONK63911.1"/>
    <property type="molecule type" value="Genomic_DNA"/>
</dbReference>
<accession>A0A5P1EGT7</accession>
<dbReference type="AlphaFoldDB" id="A0A5P1EGT7"/>
<organism evidence="2 3">
    <name type="scientific">Asparagus officinalis</name>
    <name type="common">Garden asparagus</name>
    <dbReference type="NCBI Taxonomy" id="4686"/>
    <lineage>
        <taxon>Eukaryota</taxon>
        <taxon>Viridiplantae</taxon>
        <taxon>Streptophyta</taxon>
        <taxon>Embryophyta</taxon>
        <taxon>Tracheophyta</taxon>
        <taxon>Spermatophyta</taxon>
        <taxon>Magnoliopsida</taxon>
        <taxon>Liliopsida</taxon>
        <taxon>Asparagales</taxon>
        <taxon>Asparagaceae</taxon>
        <taxon>Asparagoideae</taxon>
        <taxon>Asparagus</taxon>
    </lineage>
</organism>
<proteinExistence type="predicted"/>
<protein>
    <submittedName>
        <fullName evidence="2">Uncharacterized protein</fullName>
    </submittedName>
</protein>
<evidence type="ECO:0000313" key="3">
    <source>
        <dbReference type="Proteomes" id="UP000243459"/>
    </source>
</evidence>
<reference evidence="3" key="1">
    <citation type="journal article" date="2017" name="Nat. Commun.">
        <title>The asparagus genome sheds light on the origin and evolution of a young Y chromosome.</title>
        <authorList>
            <person name="Harkess A."/>
            <person name="Zhou J."/>
            <person name="Xu C."/>
            <person name="Bowers J.E."/>
            <person name="Van der Hulst R."/>
            <person name="Ayyampalayam S."/>
            <person name="Mercati F."/>
            <person name="Riccardi P."/>
            <person name="McKain M.R."/>
            <person name="Kakrana A."/>
            <person name="Tang H."/>
            <person name="Ray J."/>
            <person name="Groenendijk J."/>
            <person name="Arikit S."/>
            <person name="Mathioni S.M."/>
            <person name="Nakano M."/>
            <person name="Shan H."/>
            <person name="Telgmann-Rauber A."/>
            <person name="Kanno A."/>
            <person name="Yue Z."/>
            <person name="Chen H."/>
            <person name="Li W."/>
            <person name="Chen Y."/>
            <person name="Xu X."/>
            <person name="Zhang Y."/>
            <person name="Luo S."/>
            <person name="Chen H."/>
            <person name="Gao J."/>
            <person name="Mao Z."/>
            <person name="Pires J.C."/>
            <person name="Luo M."/>
            <person name="Kudrna D."/>
            <person name="Wing R.A."/>
            <person name="Meyers B.C."/>
            <person name="Yi K."/>
            <person name="Kong H."/>
            <person name="Lavrijsen P."/>
            <person name="Sunseri F."/>
            <person name="Falavigna A."/>
            <person name="Ye Y."/>
            <person name="Leebens-Mack J.H."/>
            <person name="Chen G."/>
        </authorList>
    </citation>
    <scope>NUCLEOTIDE SEQUENCE [LARGE SCALE GENOMIC DNA]</scope>
    <source>
        <strain evidence="3">cv. DH0086</strain>
    </source>
</reference>